<keyword evidence="4" id="KW-1185">Reference proteome</keyword>
<dbReference type="CDD" id="cd07563">
    <property type="entry name" value="Peptidase_S41_IRBP"/>
    <property type="match status" value="1"/>
</dbReference>
<keyword evidence="1" id="KW-0732">Signal</keyword>
<dbReference type="InterPro" id="IPR005151">
    <property type="entry name" value="Tail-specific_protease"/>
</dbReference>
<dbReference type="InterPro" id="IPR036034">
    <property type="entry name" value="PDZ_sf"/>
</dbReference>
<sequence length="433" mass="48265">MKILKQLAVLLMVGTSLPSQGQTIPDKGNTNQVSQQDRLYGLSQIWSEAKYNFVYFDKLSIDWDSLYRATIPKVISAAGDLEYYNVLRNFAAQLHDGHTGVWYPMSYYNSLAQYAPLKTSLIDGKVFITGLLNDTLATQGLEKGMQILKINDKDVFDYANTYVSPYEGTSTPQGQHMMVYSTYLLNGPVDEPIKLTIMNKSGKTGEYLVSRKLTRKKNPAVAYRQTAEGTGILSINSFDNQDFYKIFDSLYTSILTTKGLIIDLRENGGGDGSQGLHILKHLTKNAFTGTYNTYRQYNPSFRSWGVQNATYLQFGPDIHKPFTDRTIYEKPVVVLIGKQTYSAAEDFTVLFDAMKRGVIIGQPSGGSTGQPLFIKLPGGGTFRVCIKKDTYPDGKEFVGVGIQPNIFVPESADSFVKGEDVELNKALEYLKAK</sequence>
<dbReference type="InterPro" id="IPR029045">
    <property type="entry name" value="ClpP/crotonase-like_dom_sf"/>
</dbReference>
<dbReference type="SUPFAM" id="SSF50156">
    <property type="entry name" value="PDZ domain-like"/>
    <property type="match status" value="1"/>
</dbReference>
<feature type="signal peptide" evidence="1">
    <location>
        <begin position="1"/>
        <end position="21"/>
    </location>
</feature>
<protein>
    <recommendedName>
        <fullName evidence="2">Tail specific protease domain-containing protein</fullName>
    </recommendedName>
</protein>
<organism evidence="3 4">
    <name type="scientific">Flavihumibacter stibioxidans</name>
    <dbReference type="NCBI Taxonomy" id="1834163"/>
    <lineage>
        <taxon>Bacteria</taxon>
        <taxon>Pseudomonadati</taxon>
        <taxon>Bacteroidota</taxon>
        <taxon>Chitinophagia</taxon>
        <taxon>Chitinophagales</taxon>
        <taxon>Chitinophagaceae</taxon>
        <taxon>Flavihumibacter</taxon>
    </lineage>
</organism>
<evidence type="ECO:0000259" key="2">
    <source>
        <dbReference type="SMART" id="SM00245"/>
    </source>
</evidence>
<name>A0ABR7MDC8_9BACT</name>
<reference evidence="3 4" key="1">
    <citation type="submission" date="2016-07" db="EMBL/GenBank/DDBJ databases">
        <title>Genome analysis of Flavihumibacter stibioxidans YS-17.</title>
        <authorList>
            <person name="Shi K."/>
            <person name="Han Y."/>
            <person name="Wang G."/>
        </authorList>
    </citation>
    <scope>NUCLEOTIDE SEQUENCE [LARGE SCALE GENOMIC DNA]</scope>
    <source>
        <strain evidence="3 4">YS-17</strain>
    </source>
</reference>
<dbReference type="PANTHER" id="PTHR32060:SF30">
    <property type="entry name" value="CARBOXY-TERMINAL PROCESSING PROTEASE CTPA"/>
    <property type="match status" value="1"/>
</dbReference>
<dbReference type="Gene3D" id="3.90.226.10">
    <property type="entry name" value="2-enoyl-CoA Hydratase, Chain A, domain 1"/>
    <property type="match status" value="1"/>
</dbReference>
<evidence type="ECO:0000256" key="1">
    <source>
        <dbReference type="SAM" id="SignalP"/>
    </source>
</evidence>
<proteinExistence type="predicted"/>
<dbReference type="PANTHER" id="PTHR32060">
    <property type="entry name" value="TAIL-SPECIFIC PROTEASE"/>
    <property type="match status" value="1"/>
</dbReference>
<dbReference type="RefSeq" id="WP_187258353.1">
    <property type="nucleotide sequence ID" value="NZ_JBHULF010000005.1"/>
</dbReference>
<dbReference type="SMART" id="SM00245">
    <property type="entry name" value="TSPc"/>
    <property type="match status" value="1"/>
</dbReference>
<accession>A0ABR7MDC8</accession>
<evidence type="ECO:0000313" key="4">
    <source>
        <dbReference type="Proteomes" id="UP000765802"/>
    </source>
</evidence>
<gene>
    <name evidence="3" type="ORF">BC349_18415</name>
</gene>
<dbReference type="Gene3D" id="3.30.750.44">
    <property type="match status" value="1"/>
</dbReference>
<dbReference type="SUPFAM" id="SSF52096">
    <property type="entry name" value="ClpP/crotonase"/>
    <property type="match status" value="1"/>
</dbReference>
<feature type="domain" description="Tail specific protease" evidence="2">
    <location>
        <begin position="202"/>
        <end position="409"/>
    </location>
</feature>
<evidence type="ECO:0000313" key="3">
    <source>
        <dbReference type="EMBL" id="MBC6493035.1"/>
    </source>
</evidence>
<comment type="caution">
    <text evidence="3">The sequence shown here is derived from an EMBL/GenBank/DDBJ whole genome shotgun (WGS) entry which is preliminary data.</text>
</comment>
<feature type="chain" id="PRO_5045834671" description="Tail specific protease domain-containing protein" evidence="1">
    <location>
        <begin position="22"/>
        <end position="433"/>
    </location>
</feature>
<dbReference type="Pfam" id="PF03572">
    <property type="entry name" value="Peptidase_S41"/>
    <property type="match status" value="1"/>
</dbReference>
<dbReference type="Proteomes" id="UP000765802">
    <property type="component" value="Unassembled WGS sequence"/>
</dbReference>
<dbReference type="EMBL" id="MBUA01000030">
    <property type="protein sequence ID" value="MBC6493035.1"/>
    <property type="molecule type" value="Genomic_DNA"/>
</dbReference>